<accession>A0A2G9ZEA0</accession>
<protein>
    <submittedName>
        <fullName evidence="2">Uncharacterized protein</fullName>
    </submittedName>
</protein>
<sequence length="333" mass="38082">MKRSKRKRLKEVSLLKSKEPIVFEVLAMFYGFAGWGACHHYPTIAKRLEIITPNEAHALKWYGMHFLGWSDKEDVYYQKQGERALFDIEKCELKRKGEKKMTPQEEFAKVKAALILKRESDNDFGSLLEKIELVYIKKKRVKIYFKGIFTKIIGGESLVDIANSWGLSETFVITVAGLIFCLAYPDNMSEARQESKVLYGELISAYKKHLSARIEAEKLQVGPSVITEEESEMEDTIHEKWHSSILVPVDFSAIEGENIEDSVVGVVLKIEAQPPSVIFESGWRGDIRYLSSVLTNDEIILINDSLRPGTKIVRQREGDPEKGTCYLLRTWNP</sequence>
<proteinExistence type="predicted"/>
<keyword evidence="1" id="KW-0472">Membrane</keyword>
<dbReference type="Proteomes" id="UP000230447">
    <property type="component" value="Unassembled WGS sequence"/>
</dbReference>
<comment type="caution">
    <text evidence="2">The sequence shown here is derived from an EMBL/GenBank/DDBJ whole genome shotgun (WGS) entry which is preliminary data.</text>
</comment>
<evidence type="ECO:0000313" key="3">
    <source>
        <dbReference type="Proteomes" id="UP000230447"/>
    </source>
</evidence>
<dbReference type="EMBL" id="PCSB01000071">
    <property type="protein sequence ID" value="PIP31467.1"/>
    <property type="molecule type" value="Genomic_DNA"/>
</dbReference>
<name>A0A2G9ZEA0_9BACT</name>
<evidence type="ECO:0000256" key="1">
    <source>
        <dbReference type="SAM" id="Phobius"/>
    </source>
</evidence>
<evidence type="ECO:0000313" key="2">
    <source>
        <dbReference type="EMBL" id="PIP31467.1"/>
    </source>
</evidence>
<reference evidence="2 3" key="1">
    <citation type="submission" date="2017-09" db="EMBL/GenBank/DDBJ databases">
        <title>Depth-based differentiation of microbial function through sediment-hosted aquifers and enrichment of novel symbionts in the deep terrestrial subsurface.</title>
        <authorList>
            <person name="Probst A.J."/>
            <person name="Ladd B."/>
            <person name="Jarett J.K."/>
            <person name="Geller-Mcgrath D.E."/>
            <person name="Sieber C.M."/>
            <person name="Emerson J.B."/>
            <person name="Anantharaman K."/>
            <person name="Thomas B.C."/>
            <person name="Malmstrom R."/>
            <person name="Stieglmeier M."/>
            <person name="Klingl A."/>
            <person name="Woyke T."/>
            <person name="Ryan C.M."/>
            <person name="Banfield J.F."/>
        </authorList>
    </citation>
    <scope>NUCLEOTIDE SEQUENCE [LARGE SCALE GENOMIC DNA]</scope>
    <source>
        <strain evidence="2">CG23_combo_of_CG06-09_8_20_14_all_37_87_8</strain>
    </source>
</reference>
<organism evidence="2 3">
    <name type="scientific">bacterium (Candidatus Gribaldobacteria) CG23_combo_of_CG06-09_8_20_14_all_37_87_8</name>
    <dbReference type="NCBI Taxonomy" id="2014278"/>
    <lineage>
        <taxon>Bacteria</taxon>
        <taxon>Candidatus Gribaldobacteria</taxon>
    </lineage>
</organism>
<feature type="transmembrane region" description="Helical" evidence="1">
    <location>
        <begin position="21"/>
        <end position="37"/>
    </location>
</feature>
<keyword evidence="1" id="KW-1133">Transmembrane helix</keyword>
<dbReference type="AlphaFoldDB" id="A0A2G9ZEA0"/>
<gene>
    <name evidence="2" type="ORF">COX24_03430</name>
</gene>
<keyword evidence="1" id="KW-0812">Transmembrane</keyword>